<evidence type="ECO:0000313" key="3">
    <source>
        <dbReference type="EMBL" id="NRQ41830.1"/>
    </source>
</evidence>
<keyword evidence="2" id="KW-0285">Flavoprotein</keyword>
<gene>
    <name evidence="3" type="ORF">HRH59_04490</name>
</gene>
<feature type="binding site" evidence="2">
    <location>
        <position position="89"/>
    </location>
    <ligand>
        <name>7-chloro-L-tryptophan</name>
        <dbReference type="ChEBI" id="CHEBI:58713"/>
    </ligand>
</feature>
<reference evidence="3 4" key="1">
    <citation type="submission" date="2020-06" db="EMBL/GenBank/DDBJ databases">
        <title>Rheinheimera sp. nov., a marine bacterium isolated from coastal.</title>
        <authorList>
            <person name="Yu Q."/>
            <person name="Qi Y."/>
            <person name="Pu J."/>
        </authorList>
    </citation>
    <scope>NUCLEOTIDE SEQUENCE [LARGE SCALE GENOMIC DNA]</scope>
    <source>
        <strain evidence="3 4">YQF-2</strain>
    </source>
</reference>
<dbReference type="InterPro" id="IPR033856">
    <property type="entry name" value="Trp_halogen"/>
</dbReference>
<protein>
    <submittedName>
        <fullName evidence="3">Tryptophan 7-halogenase</fullName>
    </submittedName>
</protein>
<dbReference type="PANTHER" id="PTHR43747:SF4">
    <property type="entry name" value="FLAVIN-DEPENDENT TRYPTOPHAN HALOGENASE"/>
    <property type="match status" value="1"/>
</dbReference>
<sequence length="508" mass="57027">MRDNAVHTETEQQPGVKKVVIAGGGTAGWVAAAALSKRLQGLVQVVLVESEDIGTVGVGESTIPPVQLFHNLLGIDEQEFMRETDATFKLGISFENWGQLGDRYMHPFGTTGKGSFLADFQHYYLHGRALGVTAPLGDYCYELQAACAGKFGKSSNSMISYAYHLDAGRYARFLRRFSEAQGAVRIEGKIAQVQQHVNGDIRALVLENGEEVTGDLFIDCTGFRALLIEQTLHSGFERWDHWLPCNKAAVVQTAPGANLPPYTRAIAHDSGWQWRIPLQHRVGNGLVYASDYLSDAAASDRLLSNLEGAPLFEPRILSYQTGRRKQFWLKNCVALGLASGFIEPLESTSIYLFMNGVIRLLRLFPFNGVSQPLIDEYNQQSIGELEKIRDFIILHYHQTERSDSDFWNYCRTMPIPDSLAHRIELFRASAHAFQTGDEMFRLESWTHVMLGQRLTPHSYHQLVAGLPAQQLTAHLQQIRDTISHAVARLPQHSEFIRQYCQAPDYTRC</sequence>
<dbReference type="PIRSF" id="PIRSF011396">
    <property type="entry name" value="Trp_halogenase"/>
    <property type="match status" value="1"/>
</dbReference>
<evidence type="ECO:0000313" key="4">
    <source>
        <dbReference type="Proteomes" id="UP000523161"/>
    </source>
</evidence>
<dbReference type="GO" id="GO:0004497">
    <property type="term" value="F:monooxygenase activity"/>
    <property type="evidence" value="ECO:0007669"/>
    <property type="project" value="InterPro"/>
</dbReference>
<dbReference type="InterPro" id="IPR050816">
    <property type="entry name" value="Flavin-dep_Halogenase_NPB"/>
</dbReference>
<keyword evidence="4" id="KW-1185">Reference proteome</keyword>
<accession>A0A7Y5ANW2</accession>
<evidence type="ECO:0000256" key="2">
    <source>
        <dbReference type="PIRSR" id="PIRSR011396-2"/>
    </source>
</evidence>
<dbReference type="GO" id="GO:0000166">
    <property type="term" value="F:nucleotide binding"/>
    <property type="evidence" value="ECO:0007669"/>
    <property type="project" value="UniProtKB-KW"/>
</dbReference>
<dbReference type="PANTHER" id="PTHR43747">
    <property type="entry name" value="FAD-BINDING PROTEIN"/>
    <property type="match status" value="1"/>
</dbReference>
<dbReference type="Proteomes" id="UP000523161">
    <property type="component" value="Unassembled WGS sequence"/>
</dbReference>
<feature type="binding site" evidence="2">
    <location>
        <position position="350"/>
    </location>
    <ligand>
        <name>FAD</name>
        <dbReference type="ChEBI" id="CHEBI:57692"/>
    </ligand>
</feature>
<organism evidence="3 4">
    <name type="scientific">Rheinheimera lutimaris</name>
    <dbReference type="NCBI Taxonomy" id="2740584"/>
    <lineage>
        <taxon>Bacteria</taxon>
        <taxon>Pseudomonadati</taxon>
        <taxon>Pseudomonadota</taxon>
        <taxon>Gammaproteobacteria</taxon>
        <taxon>Chromatiales</taxon>
        <taxon>Chromatiaceae</taxon>
        <taxon>Rheinheimera</taxon>
    </lineage>
</organism>
<dbReference type="EMBL" id="JABSOD010000003">
    <property type="protein sequence ID" value="NRQ41830.1"/>
    <property type="molecule type" value="Genomic_DNA"/>
</dbReference>
<dbReference type="InterPro" id="IPR006905">
    <property type="entry name" value="Flavin_halogenase"/>
</dbReference>
<dbReference type="Pfam" id="PF04820">
    <property type="entry name" value="Trp_halogenase"/>
    <property type="match status" value="1"/>
</dbReference>
<dbReference type="SUPFAM" id="SSF51905">
    <property type="entry name" value="FAD/NAD(P)-binding domain"/>
    <property type="match status" value="1"/>
</dbReference>
<comment type="caution">
    <text evidence="3">The sequence shown here is derived from an EMBL/GenBank/DDBJ whole genome shotgun (WGS) entry which is preliminary data.</text>
</comment>
<dbReference type="InterPro" id="IPR036188">
    <property type="entry name" value="FAD/NAD-bd_sf"/>
</dbReference>
<dbReference type="Gene3D" id="3.50.50.60">
    <property type="entry name" value="FAD/NAD(P)-binding domain"/>
    <property type="match status" value="1"/>
</dbReference>
<feature type="active site" evidence="1">
    <location>
        <position position="89"/>
    </location>
</feature>
<dbReference type="AlphaFoldDB" id="A0A7Y5ANW2"/>
<name>A0A7Y5ANW2_9GAMM</name>
<feature type="binding site" evidence="2">
    <location>
        <position position="337"/>
    </location>
    <ligand>
        <name>FAD</name>
        <dbReference type="ChEBI" id="CHEBI:57692"/>
    </ligand>
</feature>
<keyword evidence="2" id="KW-0547">Nucleotide-binding</keyword>
<feature type="binding site" evidence="2">
    <location>
        <begin position="24"/>
        <end position="27"/>
    </location>
    <ligand>
        <name>FAD</name>
        <dbReference type="ChEBI" id="CHEBI:57692"/>
    </ligand>
</feature>
<proteinExistence type="predicted"/>
<keyword evidence="2" id="KW-0274">FAD</keyword>
<feature type="binding site" evidence="2">
    <location>
        <position position="346"/>
    </location>
    <ligand>
        <name>L-tryptophan</name>
        <dbReference type="ChEBI" id="CHEBI:57912"/>
    </ligand>
</feature>
<evidence type="ECO:0000256" key="1">
    <source>
        <dbReference type="PIRSR" id="PIRSR011396-1"/>
    </source>
</evidence>